<protein>
    <submittedName>
        <fullName evidence="6">TetR/AcrR family transcriptional regulator</fullName>
    </submittedName>
</protein>
<dbReference type="EMBL" id="JADIMB010000001">
    <property type="protein sequence ID" value="MBO8470224.1"/>
    <property type="molecule type" value="Genomic_DNA"/>
</dbReference>
<evidence type="ECO:0000259" key="5">
    <source>
        <dbReference type="PROSITE" id="PS50977"/>
    </source>
</evidence>
<proteinExistence type="predicted"/>
<comment type="caution">
    <text evidence="6">The sequence shown here is derived from an EMBL/GenBank/DDBJ whole genome shotgun (WGS) entry which is preliminary data.</text>
</comment>
<keyword evidence="3" id="KW-0804">Transcription</keyword>
<keyword evidence="1" id="KW-0805">Transcription regulation</keyword>
<dbReference type="PROSITE" id="PS50977">
    <property type="entry name" value="HTH_TETR_2"/>
    <property type="match status" value="1"/>
</dbReference>
<reference evidence="6" key="2">
    <citation type="journal article" date="2021" name="PeerJ">
        <title>Extensive microbial diversity within the chicken gut microbiome revealed by metagenomics and culture.</title>
        <authorList>
            <person name="Gilroy R."/>
            <person name="Ravi A."/>
            <person name="Getino M."/>
            <person name="Pursley I."/>
            <person name="Horton D.L."/>
            <person name="Alikhan N.F."/>
            <person name="Baker D."/>
            <person name="Gharbi K."/>
            <person name="Hall N."/>
            <person name="Watson M."/>
            <person name="Adriaenssens E.M."/>
            <person name="Foster-Nyarko E."/>
            <person name="Jarju S."/>
            <person name="Secka A."/>
            <person name="Antonio M."/>
            <person name="Oren A."/>
            <person name="Chaudhuri R.R."/>
            <person name="La Ragione R."/>
            <person name="Hildebrand F."/>
            <person name="Pallen M.J."/>
        </authorList>
    </citation>
    <scope>NUCLEOTIDE SEQUENCE</scope>
    <source>
        <strain evidence="6">B2-22910</strain>
    </source>
</reference>
<gene>
    <name evidence="6" type="ORF">IAB82_00315</name>
</gene>
<dbReference type="PANTHER" id="PTHR47506">
    <property type="entry name" value="TRANSCRIPTIONAL REGULATORY PROTEIN"/>
    <property type="match status" value="1"/>
</dbReference>
<dbReference type="Gene3D" id="1.10.10.60">
    <property type="entry name" value="Homeodomain-like"/>
    <property type="match status" value="1"/>
</dbReference>
<keyword evidence="2 4" id="KW-0238">DNA-binding</keyword>
<accession>A0A9D9NEE1</accession>
<evidence type="ECO:0000313" key="6">
    <source>
        <dbReference type="EMBL" id="MBO8470224.1"/>
    </source>
</evidence>
<evidence type="ECO:0000256" key="4">
    <source>
        <dbReference type="PROSITE-ProRule" id="PRU00335"/>
    </source>
</evidence>
<organism evidence="6 7">
    <name type="scientific">Candidatus Cryptobacteroides faecavium</name>
    <dbReference type="NCBI Taxonomy" id="2840762"/>
    <lineage>
        <taxon>Bacteria</taxon>
        <taxon>Pseudomonadati</taxon>
        <taxon>Bacteroidota</taxon>
        <taxon>Bacteroidia</taxon>
        <taxon>Bacteroidales</taxon>
        <taxon>Candidatus Cryptobacteroides</taxon>
    </lineage>
</organism>
<dbReference type="SUPFAM" id="SSF46689">
    <property type="entry name" value="Homeodomain-like"/>
    <property type="match status" value="1"/>
</dbReference>
<dbReference type="PANTHER" id="PTHR47506:SF1">
    <property type="entry name" value="HTH-TYPE TRANSCRIPTIONAL REGULATOR YJDC"/>
    <property type="match status" value="1"/>
</dbReference>
<feature type="domain" description="HTH tetR-type" evidence="5">
    <location>
        <begin position="5"/>
        <end position="65"/>
    </location>
</feature>
<evidence type="ECO:0000256" key="1">
    <source>
        <dbReference type="ARBA" id="ARBA00023015"/>
    </source>
</evidence>
<name>A0A9D9NEE1_9BACT</name>
<dbReference type="GO" id="GO:0003677">
    <property type="term" value="F:DNA binding"/>
    <property type="evidence" value="ECO:0007669"/>
    <property type="project" value="UniProtKB-UniRule"/>
</dbReference>
<dbReference type="Proteomes" id="UP000823603">
    <property type="component" value="Unassembled WGS sequence"/>
</dbReference>
<feature type="DNA-binding region" description="H-T-H motif" evidence="4">
    <location>
        <begin position="28"/>
        <end position="47"/>
    </location>
</feature>
<evidence type="ECO:0000256" key="3">
    <source>
        <dbReference type="ARBA" id="ARBA00023163"/>
    </source>
</evidence>
<evidence type="ECO:0000256" key="2">
    <source>
        <dbReference type="ARBA" id="ARBA00023125"/>
    </source>
</evidence>
<dbReference type="InterPro" id="IPR036271">
    <property type="entry name" value="Tet_transcr_reg_TetR-rel_C_sf"/>
</dbReference>
<sequence length="206" mass="23524">MKDKEKIRNAILSAASSLFERFGYEKTSMEEIAEAIHKAKASIYYHFPSKLDIFREVLRKEMEGVITSQENIISSNPDPSSQLIAYLKSRMEVIFSAKVFMHYIMSPYLEGQSEVKEAIEEARKTLDGWEYGYFVDACNKGREAGILSEAVKPDAFGKTMLVILKGLEIQFKNYEDKQAMRSTYDALVEVLVTNNFTNGTTRNRTI</sequence>
<dbReference type="AlphaFoldDB" id="A0A9D9NEE1"/>
<dbReference type="InterPro" id="IPR001647">
    <property type="entry name" value="HTH_TetR"/>
</dbReference>
<dbReference type="PRINTS" id="PR00455">
    <property type="entry name" value="HTHTETR"/>
</dbReference>
<dbReference type="Gene3D" id="1.10.357.10">
    <property type="entry name" value="Tetracycline Repressor, domain 2"/>
    <property type="match status" value="1"/>
</dbReference>
<reference evidence="6" key="1">
    <citation type="submission" date="2020-10" db="EMBL/GenBank/DDBJ databases">
        <authorList>
            <person name="Gilroy R."/>
        </authorList>
    </citation>
    <scope>NUCLEOTIDE SEQUENCE</scope>
    <source>
        <strain evidence="6">B2-22910</strain>
    </source>
</reference>
<evidence type="ECO:0000313" key="7">
    <source>
        <dbReference type="Proteomes" id="UP000823603"/>
    </source>
</evidence>
<dbReference type="Pfam" id="PF00440">
    <property type="entry name" value="TetR_N"/>
    <property type="match status" value="1"/>
</dbReference>
<dbReference type="InterPro" id="IPR009057">
    <property type="entry name" value="Homeodomain-like_sf"/>
</dbReference>
<dbReference type="SUPFAM" id="SSF48498">
    <property type="entry name" value="Tetracyclin repressor-like, C-terminal domain"/>
    <property type="match status" value="1"/>
</dbReference>